<gene>
    <name evidence="2" type="ORF">FE773_08650</name>
</gene>
<dbReference type="RefSeq" id="WP_040304888.1">
    <property type="nucleotide sequence ID" value="NZ_CP040463.1"/>
</dbReference>
<keyword evidence="3" id="KW-1185">Reference proteome</keyword>
<reference evidence="2 3" key="1">
    <citation type="submission" date="2019-05" db="EMBL/GenBank/DDBJ databases">
        <title>A comparative analysis of the Nautiliaceae.</title>
        <authorList>
            <person name="Grosche A."/>
            <person name="Smedile F."/>
            <person name="Vetriani C."/>
        </authorList>
    </citation>
    <scope>NUCLEOTIDE SEQUENCE [LARGE SCALE GENOMIC DNA]</scope>
    <source>
        <strain evidence="2 3">TB-2</strain>
    </source>
</reference>
<sequence>MENEMKSIRMCIVCKKRDYQKNLLRFQCKNGKIIKFSGVGRSFYICKECINSKKLIKLLANKCNKDKENIKEQIKQISFSILH</sequence>
<dbReference type="Pfam" id="PF04296">
    <property type="entry name" value="YlxR"/>
    <property type="match status" value="1"/>
</dbReference>
<accession>A0ABX5VDK3</accession>
<evidence type="ECO:0000259" key="1">
    <source>
        <dbReference type="Pfam" id="PF04296"/>
    </source>
</evidence>
<dbReference type="Proteomes" id="UP000306825">
    <property type="component" value="Chromosome"/>
</dbReference>
<proteinExistence type="predicted"/>
<dbReference type="SUPFAM" id="SSF64376">
    <property type="entry name" value="YlxR-like"/>
    <property type="match status" value="1"/>
</dbReference>
<dbReference type="EMBL" id="CP040463">
    <property type="protein sequence ID" value="QCT95259.1"/>
    <property type="molecule type" value="Genomic_DNA"/>
</dbReference>
<evidence type="ECO:0000313" key="2">
    <source>
        <dbReference type="EMBL" id="QCT95259.1"/>
    </source>
</evidence>
<protein>
    <submittedName>
        <fullName evidence="2">DUF448 domain-containing protein</fullName>
    </submittedName>
</protein>
<dbReference type="Gene3D" id="3.30.1230.10">
    <property type="entry name" value="YlxR-like"/>
    <property type="match status" value="1"/>
</dbReference>
<organism evidence="2 3">
    <name type="scientific">Caminibacter mediatlanticus TB-2</name>
    <dbReference type="NCBI Taxonomy" id="391592"/>
    <lineage>
        <taxon>Bacteria</taxon>
        <taxon>Pseudomonadati</taxon>
        <taxon>Campylobacterota</taxon>
        <taxon>Epsilonproteobacteria</taxon>
        <taxon>Nautiliales</taxon>
        <taxon>Nautiliaceae</taxon>
        <taxon>Caminibacter</taxon>
    </lineage>
</organism>
<name>A0ABX5VDK3_9BACT</name>
<dbReference type="InterPro" id="IPR007393">
    <property type="entry name" value="YlxR_dom"/>
</dbReference>
<feature type="domain" description="YlxR" evidence="1">
    <location>
        <begin position="9"/>
        <end position="75"/>
    </location>
</feature>
<dbReference type="InterPro" id="IPR035931">
    <property type="entry name" value="YlxR-like_sf"/>
</dbReference>
<evidence type="ECO:0000313" key="3">
    <source>
        <dbReference type="Proteomes" id="UP000306825"/>
    </source>
</evidence>